<evidence type="ECO:0000256" key="1">
    <source>
        <dbReference type="ARBA" id="ARBA00022723"/>
    </source>
</evidence>
<sequence>MENLFNVGGVELPQPFKARRLGHVGFYYDDLAAAERFYTDILGLRVSDYLKFDPEQPPAAIFISHCTDHHSMACISSGLADKCDVDYLRGVTLNQISFQVGTLEEVVNGYRFIKERKIPIWRVGRDFPGSNWAFYCRDPDGYHVELFYGMEQIGWNRISKPVAMREVEGEEPSLPQRSEQQEIHDALNDDVELYEGHKSEDLTSSDYVVGGVTLPRPFKVNKVGPVHLFVRDVEVSEAFYHDLFGLVVTEEVVWRGHRAVFMRLGADHHVLGLYPLAMRQELGFSELTTVMGTGIEVCSYLQLRDAVEYLDGLGLKRGPKVPSELLPGIDHAISYIDPAGHCVLLYFSMEQIGWDGKPRPAQQRRKIEAPWPESIAALSDTYADQTLLGPIG</sequence>
<dbReference type="InterPro" id="IPR051785">
    <property type="entry name" value="MMCE/EMCE_epimerase"/>
</dbReference>
<evidence type="ECO:0000313" key="4">
    <source>
        <dbReference type="Proteomes" id="UP001230339"/>
    </source>
</evidence>
<dbReference type="EMBL" id="CP117449">
    <property type="protein sequence ID" value="WLH14808.1"/>
    <property type="molecule type" value="Genomic_DNA"/>
</dbReference>
<dbReference type="Gene3D" id="3.10.180.10">
    <property type="entry name" value="2,3-Dihydroxybiphenyl 1,2-Dioxygenase, domain 1"/>
    <property type="match status" value="2"/>
</dbReference>
<dbReference type="SUPFAM" id="SSF54593">
    <property type="entry name" value="Glyoxalase/Bleomycin resistance protein/Dihydroxybiphenyl dioxygenase"/>
    <property type="match status" value="2"/>
</dbReference>
<dbReference type="PROSITE" id="PS51819">
    <property type="entry name" value="VOC"/>
    <property type="match status" value="1"/>
</dbReference>
<gene>
    <name evidence="3" type="ORF">PSH57_11100</name>
</gene>
<keyword evidence="1" id="KW-0479">Metal-binding</keyword>
<evidence type="ECO:0000259" key="2">
    <source>
        <dbReference type="PROSITE" id="PS51819"/>
    </source>
</evidence>
<dbReference type="PANTHER" id="PTHR43048:SF3">
    <property type="entry name" value="METHYLMALONYL-COA EPIMERASE, MITOCHONDRIAL"/>
    <property type="match status" value="1"/>
</dbReference>
<keyword evidence="4" id="KW-1185">Reference proteome</keyword>
<accession>A0ABY9GGR5</accession>
<dbReference type="PANTHER" id="PTHR43048">
    <property type="entry name" value="METHYLMALONYL-COA EPIMERASE"/>
    <property type="match status" value="1"/>
</dbReference>
<proteinExistence type="predicted"/>
<reference evidence="3 4" key="1">
    <citation type="submission" date="2023-02" db="EMBL/GenBank/DDBJ databases">
        <title>Evolution of Hrp T3SS in non-pathogenic Pseudomonas fluorescens.</title>
        <authorList>
            <person name="Liao K."/>
            <person name="Wei H."/>
            <person name="Gu Y."/>
        </authorList>
    </citation>
    <scope>NUCLEOTIDE SEQUENCE [LARGE SCALE GENOMIC DNA]</scope>
    <source>
        <strain evidence="3 4">FP205</strain>
    </source>
</reference>
<organism evidence="3 4">
    <name type="scientific">Pseudomonas hefeiensis</name>
    <dbReference type="NCBI Taxonomy" id="2738125"/>
    <lineage>
        <taxon>Bacteria</taxon>
        <taxon>Pseudomonadati</taxon>
        <taxon>Pseudomonadota</taxon>
        <taxon>Gammaproteobacteria</taxon>
        <taxon>Pseudomonadales</taxon>
        <taxon>Pseudomonadaceae</taxon>
        <taxon>Pseudomonas</taxon>
    </lineage>
</organism>
<dbReference type="Pfam" id="PF00903">
    <property type="entry name" value="Glyoxalase"/>
    <property type="match status" value="1"/>
</dbReference>
<dbReference type="InterPro" id="IPR037523">
    <property type="entry name" value="VOC_core"/>
</dbReference>
<name>A0ABY9GGR5_9PSED</name>
<dbReference type="Proteomes" id="UP001230339">
    <property type="component" value="Chromosome"/>
</dbReference>
<dbReference type="RefSeq" id="WP_305389499.1">
    <property type="nucleotide sequence ID" value="NZ_CP117426.1"/>
</dbReference>
<feature type="domain" description="VOC" evidence="2">
    <location>
        <begin position="20"/>
        <end position="149"/>
    </location>
</feature>
<dbReference type="InterPro" id="IPR004360">
    <property type="entry name" value="Glyas_Fos-R_dOase_dom"/>
</dbReference>
<protein>
    <submittedName>
        <fullName evidence="3">VOC family protein</fullName>
    </submittedName>
</protein>
<evidence type="ECO:0000313" key="3">
    <source>
        <dbReference type="EMBL" id="WLH14808.1"/>
    </source>
</evidence>
<dbReference type="InterPro" id="IPR029068">
    <property type="entry name" value="Glyas_Bleomycin-R_OHBP_Dase"/>
</dbReference>